<organism evidence="3 4">
    <name type="scientific">Aphis craccivora</name>
    <name type="common">Cowpea aphid</name>
    <dbReference type="NCBI Taxonomy" id="307492"/>
    <lineage>
        <taxon>Eukaryota</taxon>
        <taxon>Metazoa</taxon>
        <taxon>Ecdysozoa</taxon>
        <taxon>Arthropoda</taxon>
        <taxon>Hexapoda</taxon>
        <taxon>Insecta</taxon>
        <taxon>Pterygota</taxon>
        <taxon>Neoptera</taxon>
        <taxon>Paraneoptera</taxon>
        <taxon>Hemiptera</taxon>
        <taxon>Sternorrhyncha</taxon>
        <taxon>Aphidomorpha</taxon>
        <taxon>Aphidoidea</taxon>
        <taxon>Aphididae</taxon>
        <taxon>Aphidini</taxon>
        <taxon>Aphis</taxon>
        <taxon>Aphis</taxon>
    </lineage>
</organism>
<dbReference type="PANTHER" id="PTHR19446">
    <property type="entry name" value="REVERSE TRANSCRIPTASES"/>
    <property type="match status" value="1"/>
</dbReference>
<dbReference type="InterPro" id="IPR036691">
    <property type="entry name" value="Endo/exonu/phosph_ase_sf"/>
</dbReference>
<dbReference type="AlphaFoldDB" id="A0A6G0XNV3"/>
<name>A0A6G0XNV3_APHCR</name>
<feature type="non-terminal residue" evidence="3">
    <location>
        <position position="1104"/>
    </location>
</feature>
<feature type="region of interest" description="Disordered" evidence="1">
    <location>
        <begin position="292"/>
        <end position="355"/>
    </location>
</feature>
<evidence type="ECO:0000259" key="2">
    <source>
        <dbReference type="Pfam" id="PF14529"/>
    </source>
</evidence>
<dbReference type="Gene3D" id="3.60.10.10">
    <property type="entry name" value="Endonuclease/exonuclease/phosphatase"/>
    <property type="match status" value="1"/>
</dbReference>
<feature type="compositionally biased region" description="Polar residues" evidence="1">
    <location>
        <begin position="1"/>
        <end position="19"/>
    </location>
</feature>
<keyword evidence="4" id="KW-1185">Reference proteome</keyword>
<comment type="caution">
    <text evidence="3">The sequence shown here is derived from an EMBL/GenBank/DDBJ whole genome shotgun (WGS) entry which is preliminary data.</text>
</comment>
<reference evidence="3 4" key="1">
    <citation type="submission" date="2019-08" db="EMBL/GenBank/DDBJ databases">
        <title>Whole genome of Aphis craccivora.</title>
        <authorList>
            <person name="Voronova N.V."/>
            <person name="Shulinski R.S."/>
            <person name="Bandarenka Y.V."/>
            <person name="Zhorov D.G."/>
            <person name="Warner D."/>
        </authorList>
    </citation>
    <scope>NUCLEOTIDE SEQUENCE [LARGE SCALE GENOMIC DNA]</scope>
    <source>
        <strain evidence="3">180601</strain>
        <tissue evidence="3">Whole Body</tissue>
    </source>
</reference>
<dbReference type="InterPro" id="IPR036875">
    <property type="entry name" value="Znf_CCHC_sf"/>
</dbReference>
<dbReference type="Gene3D" id="4.10.60.10">
    <property type="entry name" value="Zinc finger, CCHC-type"/>
    <property type="match status" value="1"/>
</dbReference>
<evidence type="ECO:0000256" key="1">
    <source>
        <dbReference type="SAM" id="MobiDB-lite"/>
    </source>
</evidence>
<gene>
    <name evidence="3" type="ORF">FWK35_00024430</name>
</gene>
<feature type="domain" description="Endonuclease/exonuclease/phosphatase" evidence="2">
    <location>
        <begin position="662"/>
        <end position="778"/>
    </location>
</feature>
<feature type="region of interest" description="Disordered" evidence="1">
    <location>
        <begin position="1"/>
        <end position="75"/>
    </location>
</feature>
<dbReference type="Proteomes" id="UP000478052">
    <property type="component" value="Unassembled WGS sequence"/>
</dbReference>
<dbReference type="SUPFAM" id="SSF57756">
    <property type="entry name" value="Retrovirus zinc finger-like domains"/>
    <property type="match status" value="1"/>
</dbReference>
<dbReference type="InterPro" id="IPR005135">
    <property type="entry name" value="Endo/exonuclease/phosphatase"/>
</dbReference>
<protein>
    <recommendedName>
        <fullName evidence="2">Endonuclease/exonuclease/phosphatase domain-containing protein</fullName>
    </recommendedName>
</protein>
<feature type="compositionally biased region" description="Polar residues" evidence="1">
    <location>
        <begin position="27"/>
        <end position="36"/>
    </location>
</feature>
<dbReference type="GO" id="GO:0008270">
    <property type="term" value="F:zinc ion binding"/>
    <property type="evidence" value="ECO:0007669"/>
    <property type="project" value="InterPro"/>
</dbReference>
<dbReference type="GO" id="GO:0003824">
    <property type="term" value="F:catalytic activity"/>
    <property type="evidence" value="ECO:0007669"/>
    <property type="project" value="InterPro"/>
</dbReference>
<dbReference type="CDD" id="cd09077">
    <property type="entry name" value="R1-I-EN"/>
    <property type="match status" value="1"/>
</dbReference>
<dbReference type="Pfam" id="PF14529">
    <property type="entry name" value="Exo_endo_phos_2"/>
    <property type="match status" value="1"/>
</dbReference>
<dbReference type="SUPFAM" id="SSF56219">
    <property type="entry name" value="DNase I-like"/>
    <property type="match status" value="1"/>
</dbReference>
<proteinExistence type="predicted"/>
<accession>A0A6G0XNV3</accession>
<feature type="region of interest" description="Disordered" evidence="1">
    <location>
        <begin position="578"/>
        <end position="597"/>
    </location>
</feature>
<dbReference type="EMBL" id="VUJU01007688">
    <property type="protein sequence ID" value="KAF0741940.1"/>
    <property type="molecule type" value="Genomic_DNA"/>
</dbReference>
<evidence type="ECO:0000313" key="3">
    <source>
        <dbReference type="EMBL" id="KAF0741940.1"/>
    </source>
</evidence>
<dbReference type="OrthoDB" id="6630564at2759"/>
<feature type="compositionally biased region" description="Basic residues" evidence="1">
    <location>
        <begin position="312"/>
        <end position="322"/>
    </location>
</feature>
<feature type="compositionally biased region" description="Basic and acidic residues" evidence="1">
    <location>
        <begin position="580"/>
        <end position="593"/>
    </location>
</feature>
<dbReference type="GO" id="GO:0003676">
    <property type="term" value="F:nucleic acid binding"/>
    <property type="evidence" value="ECO:0007669"/>
    <property type="project" value="InterPro"/>
</dbReference>
<sequence>MTSTTQENNVTSPGGSDTQEAAADCLQASSQRSSSINREETGAGVASQAPVNLHITSAETDAPSGPHQNPARVGDSTRIQPSMLQQKLLRASNEASREDNLPASVSKLKKLLKDQNDILNALFSEVDNITVLKGLTRSDRIKESIDKLGALSDRLNVNRSPLHGALNTVMKSVDRAEAQRQSTAARIPVLPDPKPPCDEDNCVWIKERLDLQDAKLEQIMTCILQSKDHKAQPDQSARSQDKQEVILKACEALAVSLAKQQEDINALKSTHTAPVPNYASKVRNHFLPQISINHTEELPPQEQETQDWTKVDRKKGKNKATKKLPSENKETTKPPPENAKKTKGPLPDSISVKPENGETYSDILKAIRQKVDINAIGSQVSSISESRNGGIIIRLKHQDKKREELVDAIKSHLGDRAAVKSLVSYDDLDLQDLDNITTVSEIESCIKSALGLPEDDTSIKVKNIRPAYAGTQRSTVRLKSADAIKLVKKGRLRIGWINARVRIKPTTTRCFRCLGYGHSTRTCKGPDRAKSCSLCLGESHRASSCTSPPNCAACRDINEATDHFPGSGKCVAYRQALSKHKPEPKTEDRDKAKTSSAQALLQQVATEKSSDFIFASEPNRDEGQNWYMDTMGKAAVVNIKRSRLDNEGKGEAGFRWISANGIRLYSCYWSPNTTLPEYLDFLTRLEQSLRSERTEAIITGDFNAKHIDWGSPKSEQRGEALADLINALGLVICNKGKASTFHKGSILDLTLATANLARKVTGWRVLDDESLSDHFYIVFDVHLDAGKNTAQNARFPKIDFKKLESELTSERFNQVSSCKEAEGSALALTEAIHACRTVTPIGKRARKSVHWWTPDIGILRKTANHLRRVHQRKMKRAGPENSAAEAENAKAARRNLVHAIKRAKEYAWRKLYDLVEHDTWGLPYKLVMGKLSRPPPIPELNIAGRIEHIVNGLFPQHPRRETTTEYINPLPGEAHRKIDLTELKAAASQLRNKIAPGIDGIPNEVVKAIVASNPNVLLSVYNSCLAERIFPHKWKVARLVLLRKGDKPLSEPSSYRPLCLLDCLGKLLEKILDTRLRDHLEDSEGLDDMQFGFRRGRSTTDALS</sequence>
<evidence type="ECO:0000313" key="4">
    <source>
        <dbReference type="Proteomes" id="UP000478052"/>
    </source>
</evidence>